<dbReference type="PROSITE" id="PS50005">
    <property type="entry name" value="TPR"/>
    <property type="match status" value="1"/>
</dbReference>
<dbReference type="Gene3D" id="1.25.40.10">
    <property type="entry name" value="Tetratricopeptide repeat domain"/>
    <property type="match status" value="2"/>
</dbReference>
<sequence>MMSARPSAALICALALIACVSPAHAADDGGTRSVFASGAGNRALALGGAFVGLADDASAMIWNPAGLGIRQRFEILATHAEYADLGSQQDFVAVVLPNWRWGTAGISILHFGIGGVEQRDDRNLLLDGGLSDSQTEIALGFGRSLGDAVSVGGTVKLQRQSLAGFSGSGLGLDAGVLLRAGALLRTNADWASRLTWGLSVRNLIPPSIRLDQESVPDPAVLRSGIGFRAPAPGGRSALVLLDFEKSAGVATKLHAGMELQLHPLLGIRGGFNSGRLTAGTAVAWRGFSVDYTYEDGDITGVHRFGISRALGMTVSEQREAASQAKEKDLQARLDDAFQKRQAKQVEDLLARVQASEARGEYESALDLLGTVDLLYPNHPQAAALQAAALRGRGKQLEDASDYAAAALVYGRALAIAPGDSAATAGQRRCREAGDRRAARTESIRRKFAEASDAFAADSLPAARIGFAGILAVDPKDADAALMLRRTEQAIARRAASLIKQARQSIEAQLPDEAEGPLAEARNLDPQADGLRDAAAALARARAAAAGVAAVVKTEKPQPPSPEQDREVEALYRGGQTAMQERRLDDALRYWELVWSIRPGYKRVDEYLKREYLMRGMEFFASGKLDEAVSCWQRVLQVDPKDSRAAGYIARARTQQARTREILGEGR</sequence>
<dbReference type="Gene3D" id="2.40.160.60">
    <property type="entry name" value="Outer membrane protein transport protein (OMPP1/FadL/TodX)"/>
    <property type="match status" value="1"/>
</dbReference>
<gene>
    <name evidence="3" type="ORF">E6K79_00125</name>
</gene>
<accession>A0A538TUQ0</accession>
<protein>
    <recommendedName>
        <fullName evidence="5">PorV/PorQ family protein</fullName>
    </recommendedName>
</protein>
<reference evidence="3 4" key="1">
    <citation type="journal article" date="2019" name="Nat. Microbiol.">
        <title>Mediterranean grassland soil C-N compound turnover is dependent on rainfall and depth, and is mediated by genomically divergent microorganisms.</title>
        <authorList>
            <person name="Diamond S."/>
            <person name="Andeer P.F."/>
            <person name="Li Z."/>
            <person name="Crits-Christoph A."/>
            <person name="Burstein D."/>
            <person name="Anantharaman K."/>
            <person name="Lane K.R."/>
            <person name="Thomas B.C."/>
            <person name="Pan C."/>
            <person name="Northen T.R."/>
            <person name="Banfield J.F."/>
        </authorList>
    </citation>
    <scope>NUCLEOTIDE SEQUENCE [LARGE SCALE GENOMIC DNA]</scope>
    <source>
        <strain evidence="3">WS_9</strain>
    </source>
</reference>
<dbReference type="SUPFAM" id="SSF48452">
    <property type="entry name" value="TPR-like"/>
    <property type="match status" value="1"/>
</dbReference>
<dbReference type="SUPFAM" id="SSF56935">
    <property type="entry name" value="Porins"/>
    <property type="match status" value="1"/>
</dbReference>
<dbReference type="InterPro" id="IPR019734">
    <property type="entry name" value="TPR_rpt"/>
</dbReference>
<evidence type="ECO:0000313" key="3">
    <source>
        <dbReference type="EMBL" id="TMQ67356.1"/>
    </source>
</evidence>
<dbReference type="InterPro" id="IPR011990">
    <property type="entry name" value="TPR-like_helical_dom_sf"/>
</dbReference>
<organism evidence="3 4">
    <name type="scientific">Eiseniibacteriota bacterium</name>
    <dbReference type="NCBI Taxonomy" id="2212470"/>
    <lineage>
        <taxon>Bacteria</taxon>
        <taxon>Candidatus Eiseniibacteriota</taxon>
    </lineage>
</organism>
<evidence type="ECO:0000313" key="4">
    <source>
        <dbReference type="Proteomes" id="UP000317691"/>
    </source>
</evidence>
<dbReference type="PROSITE" id="PS51257">
    <property type="entry name" value="PROKAR_LIPOPROTEIN"/>
    <property type="match status" value="1"/>
</dbReference>
<keyword evidence="1" id="KW-0802">TPR repeat</keyword>
<feature type="repeat" description="TPR" evidence="1">
    <location>
        <begin position="608"/>
        <end position="641"/>
    </location>
</feature>
<keyword evidence="2" id="KW-0732">Signal</keyword>
<dbReference type="AlphaFoldDB" id="A0A538TUQ0"/>
<feature type="chain" id="PRO_5022154866" description="PorV/PorQ family protein" evidence="2">
    <location>
        <begin position="26"/>
        <end position="666"/>
    </location>
</feature>
<dbReference type="SMART" id="SM00028">
    <property type="entry name" value="TPR"/>
    <property type="match status" value="3"/>
</dbReference>
<evidence type="ECO:0008006" key="5">
    <source>
        <dbReference type="Google" id="ProtNLM"/>
    </source>
</evidence>
<dbReference type="Proteomes" id="UP000317691">
    <property type="component" value="Unassembled WGS sequence"/>
</dbReference>
<feature type="signal peptide" evidence="2">
    <location>
        <begin position="1"/>
        <end position="25"/>
    </location>
</feature>
<comment type="caution">
    <text evidence="3">The sequence shown here is derived from an EMBL/GenBank/DDBJ whole genome shotgun (WGS) entry which is preliminary data.</text>
</comment>
<evidence type="ECO:0000256" key="1">
    <source>
        <dbReference type="PROSITE-ProRule" id="PRU00339"/>
    </source>
</evidence>
<evidence type="ECO:0000256" key="2">
    <source>
        <dbReference type="SAM" id="SignalP"/>
    </source>
</evidence>
<name>A0A538TUQ0_UNCEI</name>
<dbReference type="EMBL" id="VBOZ01000001">
    <property type="protein sequence ID" value="TMQ67356.1"/>
    <property type="molecule type" value="Genomic_DNA"/>
</dbReference>
<proteinExistence type="predicted"/>